<dbReference type="SUPFAM" id="SSF53448">
    <property type="entry name" value="Nucleotide-diphospho-sugar transferases"/>
    <property type="match status" value="1"/>
</dbReference>
<evidence type="ECO:0000313" key="4">
    <source>
        <dbReference type="Proteomes" id="UP000268285"/>
    </source>
</evidence>
<feature type="region of interest" description="Disordered" evidence="1">
    <location>
        <begin position="54"/>
        <end position="85"/>
    </location>
</feature>
<evidence type="ECO:0000259" key="2">
    <source>
        <dbReference type="Pfam" id="PF00535"/>
    </source>
</evidence>
<accession>A0A498QSS0</accession>
<feature type="region of interest" description="Disordered" evidence="1">
    <location>
        <begin position="1"/>
        <end position="20"/>
    </location>
</feature>
<dbReference type="OrthoDB" id="2369748at2"/>
<evidence type="ECO:0000313" key="3">
    <source>
        <dbReference type="EMBL" id="VBA49746.1"/>
    </source>
</evidence>
<gene>
    <name evidence="3" type="ORF">LAUMK142_02162</name>
</gene>
<dbReference type="InterPro" id="IPR001173">
    <property type="entry name" value="Glyco_trans_2-like"/>
</dbReference>
<dbReference type="Proteomes" id="UP000268285">
    <property type="component" value="Unassembled WGS sequence"/>
</dbReference>
<dbReference type="AlphaFoldDB" id="A0A498QSS0"/>
<keyword evidence="4" id="KW-1185">Reference proteome</keyword>
<dbReference type="EMBL" id="UPHU01000001">
    <property type="protein sequence ID" value="VBA49746.1"/>
    <property type="molecule type" value="Genomic_DNA"/>
</dbReference>
<sequence>MASVGVGRESRSGAGSSSHTVTIVIPAYNEERFIAKCLAHPFVKHRPPDEIIVVDNRSTDGNGSSPSAGPPVGRDVDQAAVSALR</sequence>
<evidence type="ECO:0000256" key="1">
    <source>
        <dbReference type="SAM" id="MobiDB-lite"/>
    </source>
</evidence>
<protein>
    <recommendedName>
        <fullName evidence="2">Glycosyltransferase 2-like domain-containing protein</fullName>
    </recommendedName>
</protein>
<organism evidence="3 4">
    <name type="scientific">Mycobacterium pseudokansasii</name>
    <dbReference type="NCBI Taxonomy" id="2341080"/>
    <lineage>
        <taxon>Bacteria</taxon>
        <taxon>Bacillati</taxon>
        <taxon>Actinomycetota</taxon>
        <taxon>Actinomycetes</taxon>
        <taxon>Mycobacteriales</taxon>
        <taxon>Mycobacteriaceae</taxon>
        <taxon>Mycobacterium</taxon>
    </lineage>
</organism>
<reference evidence="3 4" key="1">
    <citation type="submission" date="2018-09" db="EMBL/GenBank/DDBJ databases">
        <authorList>
            <person name="Tagini F."/>
        </authorList>
    </citation>
    <scope>NUCLEOTIDE SEQUENCE [LARGE SCALE GENOMIC DNA]</scope>
    <source>
        <strain evidence="3 4">MK142</strain>
    </source>
</reference>
<dbReference type="Gene3D" id="3.90.550.10">
    <property type="entry name" value="Spore Coat Polysaccharide Biosynthesis Protein SpsA, Chain A"/>
    <property type="match status" value="1"/>
</dbReference>
<name>A0A498QSS0_9MYCO</name>
<dbReference type="Pfam" id="PF00535">
    <property type="entry name" value="Glycos_transf_2"/>
    <property type="match status" value="1"/>
</dbReference>
<dbReference type="RefSeq" id="WP_082273266.1">
    <property type="nucleotide sequence ID" value="NZ_JAIENV010000144.1"/>
</dbReference>
<feature type="domain" description="Glycosyltransferase 2-like" evidence="2">
    <location>
        <begin position="22"/>
        <end position="61"/>
    </location>
</feature>
<dbReference type="InterPro" id="IPR029044">
    <property type="entry name" value="Nucleotide-diphossugar_trans"/>
</dbReference>
<proteinExistence type="predicted"/>
<feature type="compositionally biased region" description="Low complexity" evidence="1">
    <location>
        <begin position="1"/>
        <end position="18"/>
    </location>
</feature>